<dbReference type="SUPFAM" id="SSF160424">
    <property type="entry name" value="BH3703-like"/>
    <property type="match status" value="1"/>
</dbReference>
<dbReference type="Proteomes" id="UP000741013">
    <property type="component" value="Unassembled WGS sequence"/>
</dbReference>
<protein>
    <recommendedName>
        <fullName evidence="1">TNT domain-containing protein</fullName>
    </recommendedName>
</protein>
<evidence type="ECO:0000259" key="1">
    <source>
        <dbReference type="Pfam" id="PF14021"/>
    </source>
</evidence>
<feature type="domain" description="TNT" evidence="1">
    <location>
        <begin position="503"/>
        <end position="585"/>
    </location>
</feature>
<sequence length="588" mass="65220">MTQPHELHQGLAGRSWLQAFATYKDEEFQVAGYTAPHFLLSWSKDDAERAAELGIPEGESGGYVDKATPDQLTALWQVRIDVNLAPPAQPLSEEERAKLLIGIGRALVPLRPENGSVTVDFRQLGGYTEVEVSSTDADGTLFWSAPPEVGELLTELRAGMYEKGVGAWLKARYTLRGSQFDFDFDLLDPPDWKRPPDRPGLPTRLAFARELEEFPRDDKHIPQWLREKAGLPLAVSFKHARIVDAYTPGELPVVDRPKVPEDEVPALLHYLERSPVVLIGDQPGPDIFAPENAPDVPERYHTDGVWIWHASAAHYLRKHGTPPDQELAAHIRAQRYQPPHVDRLHRLTAAADLLGEPRPKPDPEQFEPSTGDLAAELETQVGPELDGAETLATLRARLDEAGVWPNAYRLGGSAENAWSLLHTERGWEVARYQDGEPVDPCYFTRVEDAAQQLLGAVLLHPARITAGAESPLETARELADWPIQPVDGEPPLTLLRNKRLIRLTAGTVVVRFGDDHGNLVHHTGVRFPTTSLPLERESAERRYRLARPLYVITGITVPWANLPGGAIAYVLPRTITEHTSDGSLEGTV</sequence>
<proteinExistence type="predicted"/>
<dbReference type="EMBL" id="JAGGMS010000001">
    <property type="protein sequence ID" value="MBP2179765.1"/>
    <property type="molecule type" value="Genomic_DNA"/>
</dbReference>
<evidence type="ECO:0000313" key="3">
    <source>
        <dbReference type="Proteomes" id="UP000741013"/>
    </source>
</evidence>
<accession>A0ABS4PLI1</accession>
<name>A0ABS4PLI1_9PSEU</name>
<evidence type="ECO:0000313" key="2">
    <source>
        <dbReference type="EMBL" id="MBP2179765.1"/>
    </source>
</evidence>
<keyword evidence="3" id="KW-1185">Reference proteome</keyword>
<dbReference type="Pfam" id="PF14021">
    <property type="entry name" value="TNT"/>
    <property type="match status" value="1"/>
</dbReference>
<gene>
    <name evidence="2" type="ORF">JOM49_001291</name>
</gene>
<dbReference type="RefSeq" id="WP_209663443.1">
    <property type="nucleotide sequence ID" value="NZ_JAGGMS010000001.1"/>
</dbReference>
<comment type="caution">
    <text evidence="2">The sequence shown here is derived from an EMBL/GenBank/DDBJ whole genome shotgun (WGS) entry which is preliminary data.</text>
</comment>
<reference evidence="2 3" key="1">
    <citation type="submission" date="2021-03" db="EMBL/GenBank/DDBJ databases">
        <title>Sequencing the genomes of 1000 actinobacteria strains.</title>
        <authorList>
            <person name="Klenk H.-P."/>
        </authorList>
    </citation>
    <scope>NUCLEOTIDE SEQUENCE [LARGE SCALE GENOMIC DNA]</scope>
    <source>
        <strain evidence="2 3">DSM 45510</strain>
    </source>
</reference>
<organism evidence="2 3">
    <name type="scientific">Amycolatopsis magusensis</name>
    <dbReference type="NCBI Taxonomy" id="882444"/>
    <lineage>
        <taxon>Bacteria</taxon>
        <taxon>Bacillati</taxon>
        <taxon>Actinomycetota</taxon>
        <taxon>Actinomycetes</taxon>
        <taxon>Pseudonocardiales</taxon>
        <taxon>Pseudonocardiaceae</taxon>
        <taxon>Amycolatopsis</taxon>
    </lineage>
</organism>
<dbReference type="InterPro" id="IPR036170">
    <property type="entry name" value="YezG-like_sf"/>
</dbReference>
<dbReference type="InterPro" id="IPR025331">
    <property type="entry name" value="TNT"/>
</dbReference>